<evidence type="ECO:0000313" key="5">
    <source>
        <dbReference type="EMBL" id="PNR51223.1"/>
    </source>
</evidence>
<evidence type="ECO:0000256" key="3">
    <source>
        <dbReference type="ARBA" id="ARBA00022898"/>
    </source>
</evidence>
<comment type="cofactor">
    <cofactor evidence="1">
        <name>pyridoxal 5'-phosphate</name>
        <dbReference type="ChEBI" id="CHEBI:597326"/>
    </cofactor>
</comment>
<dbReference type="EMBL" id="ABEU02000007">
    <property type="protein sequence ID" value="PNR51223.1"/>
    <property type="molecule type" value="Genomic_DNA"/>
</dbReference>
<evidence type="ECO:0000256" key="2">
    <source>
        <dbReference type="ARBA" id="ARBA00009320"/>
    </source>
</evidence>
<reference evidence="5 7" key="2">
    <citation type="journal article" date="2018" name="Plant J.">
        <title>The Physcomitrella patens chromosome-scale assembly reveals moss genome structure and evolution.</title>
        <authorList>
            <person name="Lang D."/>
            <person name="Ullrich K.K."/>
            <person name="Murat F."/>
            <person name="Fuchs J."/>
            <person name="Jenkins J."/>
            <person name="Haas F.B."/>
            <person name="Piednoel M."/>
            <person name="Gundlach H."/>
            <person name="Van Bel M."/>
            <person name="Meyberg R."/>
            <person name="Vives C."/>
            <person name="Morata J."/>
            <person name="Symeonidi A."/>
            <person name="Hiss M."/>
            <person name="Muchero W."/>
            <person name="Kamisugi Y."/>
            <person name="Saleh O."/>
            <person name="Blanc G."/>
            <person name="Decker E.L."/>
            <person name="van Gessel N."/>
            <person name="Grimwood J."/>
            <person name="Hayes R.D."/>
            <person name="Graham S.W."/>
            <person name="Gunter L.E."/>
            <person name="McDaniel S.F."/>
            <person name="Hoernstein S.N.W."/>
            <person name="Larsson A."/>
            <person name="Li F.W."/>
            <person name="Perroud P.F."/>
            <person name="Phillips J."/>
            <person name="Ranjan P."/>
            <person name="Rokshar D.S."/>
            <person name="Rothfels C.J."/>
            <person name="Schneider L."/>
            <person name="Shu S."/>
            <person name="Stevenson D.W."/>
            <person name="Thummler F."/>
            <person name="Tillich M."/>
            <person name="Villarreal Aguilar J.C."/>
            <person name="Widiez T."/>
            <person name="Wong G.K."/>
            <person name="Wymore A."/>
            <person name="Zhang Y."/>
            <person name="Zimmer A.D."/>
            <person name="Quatrano R.S."/>
            <person name="Mayer K.F.X."/>
            <person name="Goodstein D."/>
            <person name="Casacuberta J.M."/>
            <person name="Vandepoele K."/>
            <person name="Reski R."/>
            <person name="Cuming A.C."/>
            <person name="Tuskan G.A."/>
            <person name="Maumus F."/>
            <person name="Salse J."/>
            <person name="Schmutz J."/>
            <person name="Rensing S.A."/>
        </authorList>
    </citation>
    <scope>NUCLEOTIDE SEQUENCE [LARGE SCALE GENOMIC DNA]</scope>
    <source>
        <strain evidence="6 7">cv. Gransden 2004</strain>
    </source>
</reference>
<proteinExistence type="inferred from homology"/>
<dbReference type="GO" id="GO:0008652">
    <property type="term" value="P:amino acid biosynthetic process"/>
    <property type="evidence" value="ECO:0007669"/>
    <property type="project" value="UniProtKB-ARBA"/>
</dbReference>
<feature type="compositionally biased region" description="Polar residues" evidence="4">
    <location>
        <begin position="368"/>
        <end position="383"/>
    </location>
</feature>
<dbReference type="GO" id="GO:0019752">
    <property type="term" value="P:carboxylic acid metabolic process"/>
    <property type="evidence" value="ECO:0000318"/>
    <property type="project" value="GO_Central"/>
</dbReference>
<dbReference type="FunFam" id="3.20.10.10:FF:000002">
    <property type="entry name" value="D-alanine aminotransferase"/>
    <property type="match status" value="1"/>
</dbReference>
<reference evidence="5 7" key="1">
    <citation type="journal article" date="2008" name="Science">
        <title>The Physcomitrella genome reveals evolutionary insights into the conquest of land by plants.</title>
        <authorList>
            <person name="Rensing S."/>
            <person name="Lang D."/>
            <person name="Zimmer A."/>
            <person name="Terry A."/>
            <person name="Salamov A."/>
            <person name="Shapiro H."/>
            <person name="Nishiyama T."/>
            <person name="Perroud P.-F."/>
            <person name="Lindquist E."/>
            <person name="Kamisugi Y."/>
            <person name="Tanahashi T."/>
            <person name="Sakakibara K."/>
            <person name="Fujita T."/>
            <person name="Oishi K."/>
            <person name="Shin-I T."/>
            <person name="Kuroki Y."/>
            <person name="Toyoda A."/>
            <person name="Suzuki Y."/>
            <person name="Hashimoto A."/>
            <person name="Yamaguchi K."/>
            <person name="Sugano A."/>
            <person name="Kohara Y."/>
            <person name="Fujiyama A."/>
            <person name="Anterola A."/>
            <person name="Aoki S."/>
            <person name="Ashton N."/>
            <person name="Barbazuk W.B."/>
            <person name="Barker E."/>
            <person name="Bennetzen J."/>
            <person name="Bezanilla M."/>
            <person name="Blankenship R."/>
            <person name="Cho S.H."/>
            <person name="Dutcher S."/>
            <person name="Estelle M."/>
            <person name="Fawcett J.A."/>
            <person name="Gundlach H."/>
            <person name="Hanada K."/>
            <person name="Heyl A."/>
            <person name="Hicks K.A."/>
            <person name="Hugh J."/>
            <person name="Lohr M."/>
            <person name="Mayer K."/>
            <person name="Melkozernov A."/>
            <person name="Murata T."/>
            <person name="Nelson D."/>
            <person name="Pils B."/>
            <person name="Prigge M."/>
            <person name="Reiss B."/>
            <person name="Renner T."/>
            <person name="Rombauts S."/>
            <person name="Rushton P."/>
            <person name="Sanderfoot A."/>
            <person name="Schween G."/>
            <person name="Shiu S.-H."/>
            <person name="Stueber K."/>
            <person name="Theodoulou F.L."/>
            <person name="Tu H."/>
            <person name="Van de Peer Y."/>
            <person name="Verrier P.J."/>
            <person name="Waters E."/>
            <person name="Wood A."/>
            <person name="Yang L."/>
            <person name="Cove D."/>
            <person name="Cuming A."/>
            <person name="Hasebe M."/>
            <person name="Lucas S."/>
            <person name="Mishler D.B."/>
            <person name="Reski R."/>
            <person name="Grigoriev I."/>
            <person name="Quatrano R.S."/>
            <person name="Boore J.L."/>
        </authorList>
    </citation>
    <scope>NUCLEOTIDE SEQUENCE [LARGE SCALE GENOMIC DNA]</scope>
    <source>
        <strain evidence="6 7">cv. Gransden 2004</strain>
    </source>
</reference>
<keyword evidence="7" id="KW-1185">Reference proteome</keyword>
<dbReference type="AlphaFoldDB" id="A0A2K1KBS7"/>
<dbReference type="Gramene" id="Pp3c7_15160V3.2">
    <property type="protein sequence ID" value="Pp3c7_15160V3.2"/>
    <property type="gene ID" value="Pp3c7_15160"/>
</dbReference>
<dbReference type="Gene3D" id="3.20.10.10">
    <property type="entry name" value="D-amino Acid Aminotransferase, subunit A, domain 2"/>
    <property type="match status" value="1"/>
</dbReference>
<dbReference type="Gene3D" id="3.30.470.10">
    <property type="match status" value="1"/>
</dbReference>
<dbReference type="PANTHER" id="PTHR42743:SF22">
    <property type="entry name" value="D-AMINO-ACID TRANSAMINASE, CHLOROPLASTIC"/>
    <property type="match status" value="1"/>
</dbReference>
<dbReference type="InterPro" id="IPR043132">
    <property type="entry name" value="BCAT-like_C"/>
</dbReference>
<evidence type="ECO:0000313" key="6">
    <source>
        <dbReference type="EnsemblPlants" id="Pp3c7_15160V3.1"/>
    </source>
</evidence>
<dbReference type="GO" id="GO:0003824">
    <property type="term" value="F:catalytic activity"/>
    <property type="evidence" value="ECO:0007669"/>
    <property type="project" value="InterPro"/>
</dbReference>
<dbReference type="PaxDb" id="3218-PP1S153_166V6.1"/>
<evidence type="ECO:0000256" key="1">
    <source>
        <dbReference type="ARBA" id="ARBA00001933"/>
    </source>
</evidence>
<dbReference type="RefSeq" id="XP_024379652.1">
    <property type="nucleotide sequence ID" value="XM_024523884.2"/>
</dbReference>
<protein>
    <submittedName>
        <fullName evidence="5 6">Uncharacterized protein</fullName>
    </submittedName>
</protein>
<dbReference type="GeneID" id="112284240"/>
<sequence length="437" mass="47110">MAFLDATQCDAVDFPPGLNRACEEAEVPINGSSNVNIPVLGLAEIILRLQVEASQAKYKNFRSMYSSVVGAITTDVAAMVVPLDDHMVHRGHSVFDTTTLVNGNLYELDTHLDRFLDSAAKAKILPPFNRAMIREILMQTVAAGSCKDGTLRFWLSAGRGNFELSTKNCEASLYACLLERSPIQNISDEKVAPLKVVTSTVPIKPKMFATMKTTNYLPNALALREAEEKGAQAGIWLDEEGNVAEGNNLNVGFISEGELLLPPFDSILPGCTARRLLKLVPELVKKNIIPGLKGVTLAKISLAEAKKSAEMMLLGSFVTVLPIVEWDGKPVGNGKPGRISLALRQCLQQCMLTAPSDLLTPVPHIPSAHSTPSNASVASSYSKMSGPADHPSKCTVLQEPSSVLAGSEVDIKIKRQRIPEQMLPGLNRLANYPIAGT</sequence>
<dbReference type="RefSeq" id="XP_073391151.1">
    <property type="nucleotide sequence ID" value="XM_073535050.1"/>
</dbReference>
<feature type="region of interest" description="Disordered" evidence="4">
    <location>
        <begin position="363"/>
        <end position="392"/>
    </location>
</feature>
<dbReference type="InterPro" id="IPR036038">
    <property type="entry name" value="Aminotransferase-like"/>
</dbReference>
<dbReference type="Proteomes" id="UP000006727">
    <property type="component" value="Chromosome 7"/>
</dbReference>
<dbReference type="STRING" id="3218.A0A2K1KBS7"/>
<reference evidence="6" key="3">
    <citation type="submission" date="2020-12" db="UniProtKB">
        <authorList>
            <consortium name="EnsemblPlants"/>
        </authorList>
    </citation>
    <scope>IDENTIFICATION</scope>
</reference>
<keyword evidence="3" id="KW-0663">Pyridoxal phosphate</keyword>
<dbReference type="InterPro" id="IPR043131">
    <property type="entry name" value="BCAT-like_N"/>
</dbReference>
<evidence type="ECO:0000256" key="4">
    <source>
        <dbReference type="SAM" id="MobiDB-lite"/>
    </source>
</evidence>
<dbReference type="SUPFAM" id="SSF56752">
    <property type="entry name" value="D-aminoacid aminotransferase-like PLP-dependent enzymes"/>
    <property type="match status" value="1"/>
</dbReference>
<evidence type="ECO:0000313" key="7">
    <source>
        <dbReference type="Proteomes" id="UP000006727"/>
    </source>
</evidence>
<gene>
    <name evidence="6" type="primary">LOC112284240</name>
    <name evidence="5" type="ORF">PHYPA_010409</name>
</gene>
<dbReference type="FunFam" id="3.30.470.10:FF:000008">
    <property type="entry name" value="D-amino-acid transaminase, chloroplastic"/>
    <property type="match status" value="1"/>
</dbReference>
<dbReference type="CDD" id="cd00449">
    <property type="entry name" value="PLPDE_IV"/>
    <property type="match status" value="1"/>
</dbReference>
<dbReference type="InterPro" id="IPR050571">
    <property type="entry name" value="Class-IV_PLP-Dep_Aminotrnsfr"/>
</dbReference>
<accession>A0A2K1KBS7</accession>
<comment type="similarity">
    <text evidence="2">Belongs to the class-IV pyridoxal-phosphate-dependent aminotransferase family.</text>
</comment>
<organism evidence="5">
    <name type="scientific">Physcomitrium patens</name>
    <name type="common">Spreading-leaved earth moss</name>
    <name type="synonym">Physcomitrella patens</name>
    <dbReference type="NCBI Taxonomy" id="3218"/>
    <lineage>
        <taxon>Eukaryota</taxon>
        <taxon>Viridiplantae</taxon>
        <taxon>Streptophyta</taxon>
        <taxon>Embryophyta</taxon>
        <taxon>Bryophyta</taxon>
        <taxon>Bryophytina</taxon>
        <taxon>Bryopsida</taxon>
        <taxon>Funariidae</taxon>
        <taxon>Funariales</taxon>
        <taxon>Funariaceae</taxon>
        <taxon>Physcomitrium</taxon>
    </lineage>
</organism>
<dbReference type="EnsemblPlants" id="Pp3c7_15160V3.2">
    <property type="protein sequence ID" value="Pp3c7_15160V3.2"/>
    <property type="gene ID" value="Pp3c7_15160"/>
</dbReference>
<dbReference type="EnsemblPlants" id="Pp3c7_15160V3.1">
    <property type="protein sequence ID" value="Pp3c7_15160V3.1"/>
    <property type="gene ID" value="Pp3c7_15160"/>
</dbReference>
<dbReference type="PANTHER" id="PTHR42743">
    <property type="entry name" value="AMINO-ACID AMINOTRANSFERASE"/>
    <property type="match status" value="1"/>
</dbReference>
<dbReference type="Gramene" id="Pp3c7_15160V3.1">
    <property type="protein sequence ID" value="Pp3c7_15160V3.1"/>
    <property type="gene ID" value="Pp3c7_15160"/>
</dbReference>
<name>A0A2K1KBS7_PHYPA</name>
<dbReference type="GO" id="GO:0046394">
    <property type="term" value="P:carboxylic acid biosynthetic process"/>
    <property type="evidence" value="ECO:0007669"/>
    <property type="project" value="UniProtKB-ARBA"/>
</dbReference>
<dbReference type="Pfam" id="PF01063">
    <property type="entry name" value="Aminotran_4"/>
    <property type="match status" value="1"/>
</dbReference>
<dbReference type="OMA" id="EWTIDND"/>
<dbReference type="InterPro" id="IPR001544">
    <property type="entry name" value="Aminotrans_IV"/>
</dbReference>